<proteinExistence type="predicted"/>
<feature type="non-terminal residue" evidence="1">
    <location>
        <position position="332"/>
    </location>
</feature>
<gene>
    <name evidence="1" type="ORF">KUCAC02_024547</name>
</gene>
<comment type="caution">
    <text evidence="1">The sequence shown here is derived from an EMBL/GenBank/DDBJ whole genome shotgun (WGS) entry which is preliminary data.</text>
</comment>
<reference evidence="1" key="1">
    <citation type="submission" date="2022-05" db="EMBL/GenBank/DDBJ databases">
        <title>Chromosome-level genome of Chaenocephalus aceratus.</title>
        <authorList>
            <person name="Park H."/>
        </authorList>
    </citation>
    <scope>NUCLEOTIDE SEQUENCE</scope>
    <source>
        <strain evidence="1">KU_202001</strain>
    </source>
</reference>
<keyword evidence="2" id="KW-1185">Reference proteome</keyword>
<sequence length="332" mass="36414">GRFTGMSVGGWVIDIDGPVALEQHGAVSMRRCRMIEQSGVESTLELYIHSVLSSCENGLRFPPSMQANAFQRHINGICCYDGARLAVARNGRTVSMETTRRAKSSCRRLCVSREANSDLFEQIMRPSTSKRTKGSFLVRKRVCNTICGLNGAGQRVRGSSCITTATILQETTLVELSQRLLLHHHHHPLFLHVKLGRLVYTLIFKAALFSVKCCVATSNALPDRAFLGFQRGGRIIGGRPQRIWQMKAVQMFLRAGLRFPCFPFAGLFPDLQCCQGAALLGAGVFVFPESGALTGGSSPGQLQMRNSWPAALAATQIRPFEKITVLLLPPPP</sequence>
<name>A0ACB9WI45_CHAAC</name>
<evidence type="ECO:0000313" key="1">
    <source>
        <dbReference type="EMBL" id="KAI4813204.1"/>
    </source>
</evidence>
<evidence type="ECO:0000313" key="2">
    <source>
        <dbReference type="Proteomes" id="UP001057452"/>
    </source>
</evidence>
<protein>
    <submittedName>
        <fullName evidence="1">Uncharacterized protein</fullName>
    </submittedName>
</protein>
<dbReference type="EMBL" id="CM043806">
    <property type="protein sequence ID" value="KAI4813204.1"/>
    <property type="molecule type" value="Genomic_DNA"/>
</dbReference>
<dbReference type="Proteomes" id="UP001057452">
    <property type="component" value="Chromosome 22"/>
</dbReference>
<organism evidence="1 2">
    <name type="scientific">Chaenocephalus aceratus</name>
    <name type="common">Blackfin icefish</name>
    <name type="synonym">Chaenichthys aceratus</name>
    <dbReference type="NCBI Taxonomy" id="36190"/>
    <lineage>
        <taxon>Eukaryota</taxon>
        <taxon>Metazoa</taxon>
        <taxon>Chordata</taxon>
        <taxon>Craniata</taxon>
        <taxon>Vertebrata</taxon>
        <taxon>Euteleostomi</taxon>
        <taxon>Actinopterygii</taxon>
        <taxon>Neopterygii</taxon>
        <taxon>Teleostei</taxon>
        <taxon>Neoteleostei</taxon>
        <taxon>Acanthomorphata</taxon>
        <taxon>Eupercaria</taxon>
        <taxon>Perciformes</taxon>
        <taxon>Notothenioidei</taxon>
        <taxon>Channichthyidae</taxon>
        <taxon>Chaenocephalus</taxon>
    </lineage>
</organism>
<feature type="non-terminal residue" evidence="1">
    <location>
        <position position="1"/>
    </location>
</feature>
<accession>A0ACB9WI45</accession>